<protein>
    <submittedName>
        <fullName evidence="3">Uncharacterized protein</fullName>
    </submittedName>
</protein>
<keyword evidence="4" id="KW-1185">Reference proteome</keyword>
<evidence type="ECO:0000313" key="2">
    <source>
        <dbReference type="EMBL" id="KAG5954742.1"/>
    </source>
</evidence>
<evidence type="ECO:0000313" key="3">
    <source>
        <dbReference type="EMBL" id="KAG5959450.1"/>
    </source>
</evidence>
<evidence type="ECO:0000313" key="5">
    <source>
        <dbReference type="Proteomes" id="UP000784919"/>
    </source>
</evidence>
<dbReference type="Proteomes" id="UP000742024">
    <property type="component" value="Unassembled WGS sequence"/>
</dbReference>
<keyword evidence="1" id="KW-0812">Transmembrane</keyword>
<gene>
    <name evidence="3" type="ORF">E4U56_004982</name>
    <name evidence="2" type="ORF">E4U57_004146</name>
</gene>
<keyword evidence="1" id="KW-0472">Membrane</keyword>
<feature type="transmembrane region" description="Helical" evidence="1">
    <location>
        <begin position="12"/>
        <end position="34"/>
    </location>
</feature>
<evidence type="ECO:0000256" key="1">
    <source>
        <dbReference type="SAM" id="Phobius"/>
    </source>
</evidence>
<proteinExistence type="predicted"/>
<dbReference type="EMBL" id="SRPR01000306">
    <property type="protein sequence ID" value="KAG5954742.1"/>
    <property type="molecule type" value="Genomic_DNA"/>
</dbReference>
<sequence>MIALAAQGSIDLASTSFLSSLASMAVVVAAGQWVEAAVLLTSAAALLRRANAVVPISAVNVIELGASSLELDHLSLDFLTGLIWYWTISFGLYSYSSCW</sequence>
<dbReference type="AlphaFoldDB" id="A0A9P7SLF4"/>
<name>A0A9P7SLF4_9HYPO</name>
<keyword evidence="1" id="KW-1133">Transmembrane helix</keyword>
<accession>A0A9P7SLF4</accession>
<dbReference type="EMBL" id="SRPS01000335">
    <property type="protein sequence ID" value="KAG5959450.1"/>
    <property type="molecule type" value="Genomic_DNA"/>
</dbReference>
<organism evidence="3 5">
    <name type="scientific">Claviceps arundinis</name>
    <dbReference type="NCBI Taxonomy" id="1623583"/>
    <lineage>
        <taxon>Eukaryota</taxon>
        <taxon>Fungi</taxon>
        <taxon>Dikarya</taxon>
        <taxon>Ascomycota</taxon>
        <taxon>Pezizomycotina</taxon>
        <taxon>Sordariomycetes</taxon>
        <taxon>Hypocreomycetidae</taxon>
        <taxon>Hypocreales</taxon>
        <taxon>Clavicipitaceae</taxon>
        <taxon>Claviceps</taxon>
    </lineage>
</organism>
<comment type="caution">
    <text evidence="3">The sequence shown here is derived from an EMBL/GenBank/DDBJ whole genome shotgun (WGS) entry which is preliminary data.</text>
</comment>
<evidence type="ECO:0000313" key="4">
    <source>
        <dbReference type="Proteomes" id="UP000742024"/>
    </source>
</evidence>
<reference evidence="3 4" key="1">
    <citation type="journal article" date="2020" name="bioRxiv">
        <title>Whole genome comparisons of ergot fungi reveals the divergence and evolution of species within the genus Claviceps are the result of varying mechanisms driving genome evolution and host range expansion.</title>
        <authorList>
            <person name="Wyka S.A."/>
            <person name="Mondo S.J."/>
            <person name="Liu M."/>
            <person name="Dettman J."/>
            <person name="Nalam V."/>
            <person name="Broders K.D."/>
        </authorList>
    </citation>
    <scope>NUCLEOTIDE SEQUENCE</scope>
    <source>
        <strain evidence="3">CCC 1102</strain>
        <strain evidence="2 4">LM583</strain>
    </source>
</reference>
<dbReference type="Proteomes" id="UP000784919">
    <property type="component" value="Unassembled WGS sequence"/>
</dbReference>
<feature type="transmembrane region" description="Helical" evidence="1">
    <location>
        <begin position="78"/>
        <end position="95"/>
    </location>
</feature>